<evidence type="ECO:0000256" key="3">
    <source>
        <dbReference type="ARBA" id="ARBA00023136"/>
    </source>
</evidence>
<dbReference type="GO" id="GO:0016998">
    <property type="term" value="P:cell wall macromolecule catabolic process"/>
    <property type="evidence" value="ECO:0007669"/>
    <property type="project" value="UniProtKB-UniRule"/>
</dbReference>
<dbReference type="GO" id="GO:0009279">
    <property type="term" value="C:cell outer membrane"/>
    <property type="evidence" value="ECO:0007669"/>
    <property type="project" value="UniProtKB-SubCell"/>
</dbReference>
<protein>
    <recommendedName>
        <fullName evidence="7">Membrane-bound lytic murein transglycosylase F</fullName>
        <ecNumber evidence="7">4.2.2.n1</ecNumber>
    </recommendedName>
    <alternativeName>
        <fullName evidence="7">Murein lyase F</fullName>
    </alternativeName>
</protein>
<dbReference type="InterPro" id="IPR001638">
    <property type="entry name" value="Solute-binding_3/MltF_N"/>
</dbReference>
<dbReference type="Pfam" id="PF00497">
    <property type="entry name" value="SBP_bac_3"/>
    <property type="match status" value="1"/>
</dbReference>
<comment type="subcellular location">
    <subcellularLocation>
        <location evidence="7">Cell outer membrane</location>
        <topology evidence="7">Peripheral membrane protein</topology>
    </subcellularLocation>
    <text evidence="7">Attached to the inner leaflet of the outer membrane.</text>
</comment>
<evidence type="ECO:0000256" key="2">
    <source>
        <dbReference type="ARBA" id="ARBA00022729"/>
    </source>
</evidence>
<comment type="similarity">
    <text evidence="7">In the N-terminal section; belongs to the bacterial solute-binding protein 3 family.</text>
</comment>
<dbReference type="CDD" id="cd01009">
    <property type="entry name" value="PBP2_YfhD_N"/>
    <property type="match status" value="1"/>
</dbReference>
<keyword evidence="10" id="KW-1185">Reference proteome</keyword>
<keyword evidence="4 7" id="KW-0998">Cell outer membrane</keyword>
<dbReference type="OrthoDB" id="9815002at2"/>
<feature type="active site" evidence="7">
    <location>
        <position position="317"/>
    </location>
</feature>
<comment type="caution">
    <text evidence="7">Lacks conserved residue(s) required for the propagation of feature annotation.</text>
</comment>
<dbReference type="EMBL" id="QWFX01000005">
    <property type="protein sequence ID" value="RIJ32383.1"/>
    <property type="molecule type" value="Genomic_DNA"/>
</dbReference>
<gene>
    <name evidence="7 9" type="primary">mltF</name>
    <name evidence="9" type="ORF">D1223_00520</name>
</gene>
<dbReference type="PANTHER" id="PTHR35936">
    <property type="entry name" value="MEMBRANE-BOUND LYTIC MUREIN TRANSGLYCOSYLASE F"/>
    <property type="match status" value="1"/>
</dbReference>
<dbReference type="SUPFAM" id="SSF53850">
    <property type="entry name" value="Periplasmic binding protein-like II"/>
    <property type="match status" value="1"/>
</dbReference>
<dbReference type="SMART" id="SM00062">
    <property type="entry name" value="PBPb"/>
    <property type="match status" value="1"/>
</dbReference>
<comment type="similarity">
    <text evidence="1">Belongs to the virb1 family.</text>
</comment>
<dbReference type="GO" id="GO:0071555">
    <property type="term" value="P:cell wall organization"/>
    <property type="evidence" value="ECO:0007669"/>
    <property type="project" value="UniProtKB-KW"/>
</dbReference>
<reference evidence="9 10" key="1">
    <citation type="submission" date="2018-08" db="EMBL/GenBank/DDBJ databases">
        <title>Henriciella mobilis sp. nov., isolated from seawater.</title>
        <authorList>
            <person name="Cheng H."/>
            <person name="Wu Y.-H."/>
            <person name="Xu X.-W."/>
            <person name="Guo L.-L."/>
        </authorList>
    </citation>
    <scope>NUCLEOTIDE SEQUENCE [LARGE SCALE GENOMIC DNA]</scope>
    <source>
        <strain evidence="9 10">JN25</strain>
    </source>
</reference>
<evidence type="ECO:0000256" key="6">
    <source>
        <dbReference type="ARBA" id="ARBA00023316"/>
    </source>
</evidence>
<sequence precursor="true">MAKTFRTGLAAGALVLAYLGLAQCRSPQDAAIVTGSTTVESVREGGRLVVLTLKGPTTFRDIGDGGFGYEVDMVEAFAEQLGVTPRYVVMKDIDALLTAIEKGQGHIGAAGLTITDARGERVQFGPAYRNVSESVVCHQGGPAPTTLDALSEVNLTVLAGSAYVETLTRLKKDHPQLKWTERKAGSAMPMLIDVAESKLDCTIADSHVAEYARRLHPGLVMPMSLSQDQPLGWIYNSKLGGMDETLSTWFSAAHASGFLETLDERWFGHLDDFDYVEVLRFVERVEDRLPEYRTYFETAAQETAFDWHLLAAQAYQESHWDPDAVSPTGVRGIMMLTLPTAKELGVKDRTDPAQSVEGGARYLQRLYDRLPDGIEGEDRTWFALAAYNIGMGHIYDARRLAERRGLDKNSWDDLEKVLPLLSKKQFYSTLRHGYARGYEPVRYVRKVRDYYNMLRANVPV</sequence>
<dbReference type="PANTHER" id="PTHR35936:SF32">
    <property type="entry name" value="MEMBRANE-BOUND LYTIC MUREIN TRANSGLYCOSYLASE F"/>
    <property type="match status" value="1"/>
</dbReference>
<dbReference type="Gene3D" id="3.40.190.10">
    <property type="entry name" value="Periplasmic binding protein-like II"/>
    <property type="match status" value="2"/>
</dbReference>
<dbReference type="Pfam" id="PF01464">
    <property type="entry name" value="SLT"/>
    <property type="match status" value="1"/>
</dbReference>
<proteinExistence type="inferred from homology"/>
<organism evidence="9 10">
    <name type="scientific">Henriciella mobilis</name>
    <dbReference type="NCBI Taxonomy" id="2305467"/>
    <lineage>
        <taxon>Bacteria</taxon>
        <taxon>Pseudomonadati</taxon>
        <taxon>Pseudomonadota</taxon>
        <taxon>Alphaproteobacteria</taxon>
        <taxon>Hyphomonadales</taxon>
        <taxon>Hyphomonadaceae</taxon>
        <taxon>Henriciella</taxon>
    </lineage>
</organism>
<dbReference type="GO" id="GO:0009253">
    <property type="term" value="P:peptidoglycan catabolic process"/>
    <property type="evidence" value="ECO:0007669"/>
    <property type="project" value="TreeGrafter"/>
</dbReference>
<dbReference type="AlphaFoldDB" id="A0A399RPY3"/>
<comment type="caution">
    <text evidence="9">The sequence shown here is derived from an EMBL/GenBank/DDBJ whole genome shotgun (WGS) entry which is preliminary data.</text>
</comment>
<evidence type="ECO:0000259" key="8">
    <source>
        <dbReference type="SMART" id="SM00062"/>
    </source>
</evidence>
<evidence type="ECO:0000256" key="7">
    <source>
        <dbReference type="HAMAP-Rule" id="MF_02016"/>
    </source>
</evidence>
<dbReference type="GO" id="GO:0008933">
    <property type="term" value="F:peptidoglycan lytic transglycosylase activity"/>
    <property type="evidence" value="ECO:0007669"/>
    <property type="project" value="UniProtKB-UniRule"/>
</dbReference>
<dbReference type="RefSeq" id="WP_119374464.1">
    <property type="nucleotide sequence ID" value="NZ_QWFX01000005.1"/>
</dbReference>
<feature type="signal peptide" evidence="7">
    <location>
        <begin position="1"/>
        <end position="22"/>
    </location>
</feature>
<evidence type="ECO:0000256" key="5">
    <source>
        <dbReference type="ARBA" id="ARBA00023239"/>
    </source>
</evidence>
<keyword evidence="6 7" id="KW-0961">Cell wall biogenesis/degradation</keyword>
<dbReference type="CDD" id="cd13403">
    <property type="entry name" value="MLTF-like"/>
    <property type="match status" value="1"/>
</dbReference>
<comment type="function">
    <text evidence="7">Murein-degrading enzyme that degrades murein glycan strands and insoluble, high-molecular weight murein sacculi, with the concomitant formation of a 1,6-anhydromuramoyl product. Lytic transglycosylases (LTs) play an integral role in the metabolism of the peptidoglycan (PG) sacculus. Their lytic action creates space within the PG sacculus to allow for its expansion as well as for the insertion of various structures such as secretion systems and flagella.</text>
</comment>
<accession>A0A399RPY3</accession>
<evidence type="ECO:0000256" key="1">
    <source>
        <dbReference type="ARBA" id="ARBA00009387"/>
    </source>
</evidence>
<dbReference type="SUPFAM" id="SSF53955">
    <property type="entry name" value="Lysozyme-like"/>
    <property type="match status" value="1"/>
</dbReference>
<dbReference type="HAMAP" id="MF_02016">
    <property type="entry name" value="MltF"/>
    <property type="match status" value="1"/>
</dbReference>
<feature type="chain" id="PRO_5017490637" description="Membrane-bound lytic murein transglycosylase F" evidence="7">
    <location>
        <begin position="23"/>
        <end position="460"/>
    </location>
</feature>
<dbReference type="EC" id="4.2.2.n1" evidence="7"/>
<evidence type="ECO:0000313" key="9">
    <source>
        <dbReference type="EMBL" id="RIJ32383.1"/>
    </source>
</evidence>
<dbReference type="InterPro" id="IPR023346">
    <property type="entry name" value="Lysozyme-like_dom_sf"/>
</dbReference>
<name>A0A399RPY3_9PROT</name>
<evidence type="ECO:0000256" key="4">
    <source>
        <dbReference type="ARBA" id="ARBA00023237"/>
    </source>
</evidence>
<feature type="domain" description="Solute-binding protein family 3/N-terminal" evidence="8">
    <location>
        <begin position="47"/>
        <end position="270"/>
    </location>
</feature>
<keyword evidence="5 7" id="KW-0456">Lyase</keyword>
<dbReference type="InterPro" id="IPR023703">
    <property type="entry name" value="MltF"/>
</dbReference>
<evidence type="ECO:0000313" key="10">
    <source>
        <dbReference type="Proteomes" id="UP000266385"/>
    </source>
</evidence>
<dbReference type="InterPro" id="IPR008258">
    <property type="entry name" value="Transglycosylase_SLT_dom_1"/>
</dbReference>
<comment type="catalytic activity">
    <reaction evidence="7">
        <text>Exolytic cleavage of the (1-&gt;4)-beta-glycosidic linkage between N-acetylmuramic acid (MurNAc) and N-acetylglucosamine (GlcNAc) residues in peptidoglycan, from either the reducing or the non-reducing ends of the peptidoglycan chains, with concomitant formation of a 1,6-anhydrobond in the MurNAc residue.</text>
        <dbReference type="EC" id="4.2.2.n1"/>
    </reaction>
</comment>
<dbReference type="NCBIfam" id="NF008112">
    <property type="entry name" value="PRK10859.1"/>
    <property type="match status" value="1"/>
</dbReference>
<feature type="region of interest" description="LT domain" evidence="7">
    <location>
        <begin position="271"/>
        <end position="460"/>
    </location>
</feature>
<dbReference type="Gene3D" id="1.10.530.10">
    <property type="match status" value="1"/>
</dbReference>
<keyword evidence="3 7" id="KW-0472">Membrane</keyword>
<keyword evidence="2 7" id="KW-0732">Signal</keyword>
<comment type="similarity">
    <text evidence="7">In the C-terminal section; belongs to the transglycosylase Slt family.</text>
</comment>
<dbReference type="Proteomes" id="UP000266385">
    <property type="component" value="Unassembled WGS sequence"/>
</dbReference>
<comment type="domain">
    <text evidence="7">The N-terminal domain does not have lytic activity and probably modulates enzymatic activity. The C-terminal domain is the catalytic active domain.</text>
</comment>